<evidence type="ECO:0000259" key="3">
    <source>
        <dbReference type="Pfam" id="PF25137"/>
    </source>
</evidence>
<dbReference type="PANTHER" id="PTHR43633">
    <property type="entry name" value="ALCOHOL DEHYDROGENASE YQHD"/>
    <property type="match status" value="1"/>
</dbReference>
<dbReference type="Gene3D" id="1.20.1090.10">
    <property type="entry name" value="Dehydroquinate synthase-like - alpha domain"/>
    <property type="match status" value="1"/>
</dbReference>
<dbReference type="PROSITE" id="PS00913">
    <property type="entry name" value="ADH_IRON_1"/>
    <property type="match status" value="1"/>
</dbReference>
<dbReference type="Pfam" id="PF00465">
    <property type="entry name" value="Fe-ADH"/>
    <property type="match status" value="1"/>
</dbReference>
<proteinExistence type="predicted"/>
<name>A0ABQ0AUJ0_9FIRM</name>
<evidence type="ECO:0000313" key="4">
    <source>
        <dbReference type="EMBL" id="GAA6267691.1"/>
    </source>
</evidence>
<reference evidence="4 5" key="1">
    <citation type="submission" date="2024-04" db="EMBL/GenBank/DDBJ databases">
        <title>Defined microbial consortia suppress multidrug-resistant proinflammatory Enterobacteriaceae via ecological control.</title>
        <authorList>
            <person name="Furuichi M."/>
            <person name="Kawaguchi T."/>
            <person name="Pust M."/>
            <person name="Yasuma K."/>
            <person name="Plichta D."/>
            <person name="Hasegawa N."/>
            <person name="Ohya T."/>
            <person name="Bhattarai S."/>
            <person name="Sasajima S."/>
            <person name="Aoto Y."/>
            <person name="Tuganbaev T."/>
            <person name="Yaginuma M."/>
            <person name="Ueda M."/>
            <person name="Okahashi N."/>
            <person name="Amafuji K."/>
            <person name="Kiridooshi Y."/>
            <person name="Sugita K."/>
            <person name="Strazar M."/>
            <person name="Skelly A."/>
            <person name="Suda W."/>
            <person name="Hattori M."/>
            <person name="Nakamoto N."/>
            <person name="Caballero S."/>
            <person name="Norman J."/>
            <person name="Olle B."/>
            <person name="Tanoue T."/>
            <person name="Arita M."/>
            <person name="Bucci V."/>
            <person name="Atarashi K."/>
            <person name="Xavier R."/>
            <person name="Honda K."/>
        </authorList>
    </citation>
    <scope>NUCLEOTIDE SEQUENCE [LARGE SCALE GENOMIC DNA]</scope>
    <source>
        <strain evidence="5">f13</strain>
    </source>
</reference>
<dbReference type="InterPro" id="IPR018211">
    <property type="entry name" value="ADH_Fe_CS"/>
</dbReference>
<keyword evidence="5" id="KW-1185">Reference proteome</keyword>
<feature type="domain" description="Fe-containing alcohol dehydrogenase-like C-terminal" evidence="3">
    <location>
        <begin position="189"/>
        <end position="384"/>
    </location>
</feature>
<gene>
    <name evidence="4" type="ORF">F130042H8_07510</name>
</gene>
<organism evidence="4 5">
    <name type="scientific">Enterocloster alcoholdehydrogenati</name>
    <dbReference type="NCBI Taxonomy" id="2547410"/>
    <lineage>
        <taxon>Bacteria</taxon>
        <taxon>Bacillati</taxon>
        <taxon>Bacillota</taxon>
        <taxon>Clostridia</taxon>
        <taxon>Lachnospirales</taxon>
        <taxon>Lachnospiraceae</taxon>
        <taxon>Enterocloster</taxon>
    </lineage>
</organism>
<dbReference type="Pfam" id="PF25137">
    <property type="entry name" value="ADH_Fe_C"/>
    <property type="match status" value="1"/>
</dbReference>
<dbReference type="CDD" id="cd08187">
    <property type="entry name" value="BDH"/>
    <property type="match status" value="1"/>
</dbReference>
<protein>
    <submittedName>
        <fullName evidence="4">Iron-containing alcohol dehydrogenase</fullName>
    </submittedName>
</protein>
<dbReference type="EMBL" id="BAABXL010000001">
    <property type="protein sequence ID" value="GAA6267691.1"/>
    <property type="molecule type" value="Genomic_DNA"/>
</dbReference>
<dbReference type="SUPFAM" id="SSF56796">
    <property type="entry name" value="Dehydroquinate synthase-like"/>
    <property type="match status" value="1"/>
</dbReference>
<dbReference type="InterPro" id="IPR044731">
    <property type="entry name" value="BDH-like"/>
</dbReference>
<accession>A0ABQ0AUJ0</accession>
<dbReference type="Proteomes" id="UP001600894">
    <property type="component" value="Unassembled WGS sequence"/>
</dbReference>
<keyword evidence="1" id="KW-0560">Oxidoreductase</keyword>
<dbReference type="InterPro" id="IPR056798">
    <property type="entry name" value="ADH_Fe_C"/>
</dbReference>
<dbReference type="PANTHER" id="PTHR43633:SF1">
    <property type="entry name" value="ALCOHOL DEHYDROGENASE YQHD"/>
    <property type="match status" value="1"/>
</dbReference>
<evidence type="ECO:0000256" key="1">
    <source>
        <dbReference type="ARBA" id="ARBA00023002"/>
    </source>
</evidence>
<evidence type="ECO:0000259" key="2">
    <source>
        <dbReference type="Pfam" id="PF00465"/>
    </source>
</evidence>
<dbReference type="Gene3D" id="3.40.50.1970">
    <property type="match status" value="1"/>
</dbReference>
<evidence type="ECO:0000313" key="5">
    <source>
        <dbReference type="Proteomes" id="UP001600894"/>
    </source>
</evidence>
<feature type="domain" description="Alcohol dehydrogenase iron-type/glycerol dehydrogenase GldA" evidence="2">
    <location>
        <begin position="9"/>
        <end position="177"/>
    </location>
</feature>
<dbReference type="InterPro" id="IPR001670">
    <property type="entry name" value="ADH_Fe/GldA"/>
</dbReference>
<dbReference type="RefSeq" id="WP_176254217.1">
    <property type="nucleotide sequence ID" value="NZ_BAABXL010000001.1"/>
</dbReference>
<comment type="caution">
    <text evidence="4">The sequence shown here is derived from an EMBL/GenBank/DDBJ whole genome shotgun (WGS) entry which is preliminary data.</text>
</comment>
<sequence length="386" mass="42668">MNPFIYEYPVKTFFGVGSVGKHLGTLLRGYGENILLAYGGGSIKKNGIYEELTAILRESGKRVTEFSDIMPNPAYRKVQEGAELVRRHQIDFILAAGGGSVIDCCKIVAAQAKLEQDIWEMEFTKHQYPDIWVPMGAVVTASGTGAEMNNGAVITNEEKKIKAGVLGACADFAVLDPAYTLSLPMEQVISGAFDTLSHCMETYFGKPEEICLSDEIGESVMRNTIRNIRILRNDPQSMTARSELMWASAMGENGILKIGKITDFQAHQLEHQLGAYTDCNHGKGLAVIHPVLYRHIYRNHAARFARFAKEVWNIPEEGKTEETLALEGIQALADFIREIGLPTSFTEMGITEESVLRAVADSSNISAGCCKKLSREEMFEILKECL</sequence>